<feature type="region of interest" description="Disordered" evidence="1">
    <location>
        <begin position="50"/>
        <end position="125"/>
    </location>
</feature>
<dbReference type="AlphaFoldDB" id="A0A9X0CI58"/>
<keyword evidence="3" id="KW-1185">Reference proteome</keyword>
<evidence type="ECO:0000313" key="3">
    <source>
        <dbReference type="Proteomes" id="UP001163046"/>
    </source>
</evidence>
<comment type="caution">
    <text evidence="2">The sequence shown here is derived from an EMBL/GenBank/DDBJ whole genome shotgun (WGS) entry which is preliminary data.</text>
</comment>
<gene>
    <name evidence="2" type="ORF">OS493_034338</name>
</gene>
<organism evidence="2 3">
    <name type="scientific">Desmophyllum pertusum</name>
    <dbReference type="NCBI Taxonomy" id="174260"/>
    <lineage>
        <taxon>Eukaryota</taxon>
        <taxon>Metazoa</taxon>
        <taxon>Cnidaria</taxon>
        <taxon>Anthozoa</taxon>
        <taxon>Hexacorallia</taxon>
        <taxon>Scleractinia</taxon>
        <taxon>Caryophylliina</taxon>
        <taxon>Caryophylliidae</taxon>
        <taxon>Desmophyllum</taxon>
    </lineage>
</organism>
<sequence length="125" mass="14081">MTDPVSGKTPVQNPLSPTSPCSMSQEQETIVQTGGDSTYEIKLSMESDLEAYQRGTKTHPPRNTRSKEKSLDFSEVEYTKKRPVQETVNPKNSITDTPEDWEQNSDKQFVDFSEGKPVQETGRPQ</sequence>
<name>A0A9X0CI58_9CNID</name>
<feature type="non-terminal residue" evidence="2">
    <location>
        <position position="125"/>
    </location>
</feature>
<feature type="compositionally biased region" description="Basic and acidic residues" evidence="1">
    <location>
        <begin position="65"/>
        <end position="84"/>
    </location>
</feature>
<accession>A0A9X0CI58</accession>
<feature type="compositionally biased region" description="Polar residues" evidence="1">
    <location>
        <begin position="9"/>
        <end position="35"/>
    </location>
</feature>
<evidence type="ECO:0000313" key="2">
    <source>
        <dbReference type="EMBL" id="KAJ7352730.1"/>
    </source>
</evidence>
<feature type="region of interest" description="Disordered" evidence="1">
    <location>
        <begin position="1"/>
        <end position="35"/>
    </location>
</feature>
<feature type="compositionally biased region" description="Polar residues" evidence="1">
    <location>
        <begin position="86"/>
        <end position="96"/>
    </location>
</feature>
<evidence type="ECO:0000256" key="1">
    <source>
        <dbReference type="SAM" id="MobiDB-lite"/>
    </source>
</evidence>
<proteinExistence type="predicted"/>
<dbReference type="Proteomes" id="UP001163046">
    <property type="component" value="Unassembled WGS sequence"/>
</dbReference>
<reference evidence="2" key="1">
    <citation type="submission" date="2023-01" db="EMBL/GenBank/DDBJ databases">
        <title>Genome assembly of the deep-sea coral Lophelia pertusa.</title>
        <authorList>
            <person name="Herrera S."/>
            <person name="Cordes E."/>
        </authorList>
    </citation>
    <scope>NUCLEOTIDE SEQUENCE</scope>
    <source>
        <strain evidence="2">USNM1676648</strain>
        <tissue evidence="2">Polyp</tissue>
    </source>
</reference>
<dbReference type="EMBL" id="MU827349">
    <property type="protein sequence ID" value="KAJ7352730.1"/>
    <property type="molecule type" value="Genomic_DNA"/>
</dbReference>
<protein>
    <submittedName>
        <fullName evidence="2">Uncharacterized protein</fullName>
    </submittedName>
</protein>